<protein>
    <submittedName>
        <fullName evidence="2">Transposase</fullName>
    </submittedName>
</protein>
<dbReference type="InterPro" id="IPR012337">
    <property type="entry name" value="RNaseH-like_sf"/>
</dbReference>
<organism evidence="2 3">
    <name type="scientific">Xenorhabdus innexi</name>
    <dbReference type="NCBI Taxonomy" id="290109"/>
    <lineage>
        <taxon>Bacteria</taxon>
        <taxon>Pseudomonadati</taxon>
        <taxon>Pseudomonadota</taxon>
        <taxon>Gammaproteobacteria</taxon>
        <taxon>Enterobacterales</taxon>
        <taxon>Morganellaceae</taxon>
        <taxon>Xenorhabdus</taxon>
    </lineage>
</organism>
<evidence type="ECO:0000313" key="3">
    <source>
        <dbReference type="Proteomes" id="UP000196435"/>
    </source>
</evidence>
<dbReference type="GO" id="GO:0003676">
    <property type="term" value="F:nucleic acid binding"/>
    <property type="evidence" value="ECO:0007669"/>
    <property type="project" value="InterPro"/>
</dbReference>
<dbReference type="Proteomes" id="UP000196435">
    <property type="component" value="Unassembled WGS sequence"/>
</dbReference>
<evidence type="ECO:0000313" key="2">
    <source>
        <dbReference type="EMBL" id="SIP72042.1"/>
    </source>
</evidence>
<dbReference type="SUPFAM" id="SSF53098">
    <property type="entry name" value="Ribonuclease H-like"/>
    <property type="match status" value="1"/>
</dbReference>
<sequence length="117" mass="13281">MITAKGRPLGRWLAGKLMAEMGLVSRQPSRHKYKRETPEHADIPNHLGRQFAVTEPNQVWCGDVTFVRTSNGWAYLAVVIDLFAHKPIGWAMSSSSDSALTKRHSRWLMNQGEDHRV</sequence>
<dbReference type="InterPro" id="IPR050900">
    <property type="entry name" value="Transposase_IS3/IS150/IS904"/>
</dbReference>
<dbReference type="InterPro" id="IPR001584">
    <property type="entry name" value="Integrase_cat-core"/>
</dbReference>
<dbReference type="PANTHER" id="PTHR46889">
    <property type="entry name" value="TRANSPOSASE INSF FOR INSERTION SEQUENCE IS3B-RELATED"/>
    <property type="match status" value="1"/>
</dbReference>
<dbReference type="PANTHER" id="PTHR46889:SF4">
    <property type="entry name" value="TRANSPOSASE INSO FOR INSERTION SEQUENCE ELEMENT IS911B-RELATED"/>
    <property type="match status" value="1"/>
</dbReference>
<accession>A0A1N6MT86</accession>
<dbReference type="InterPro" id="IPR036397">
    <property type="entry name" value="RNaseH_sf"/>
</dbReference>
<gene>
    <name evidence="2" type="ORF">XIS1_1320009</name>
</gene>
<dbReference type="Pfam" id="PF00665">
    <property type="entry name" value="rve"/>
    <property type="match status" value="1"/>
</dbReference>
<evidence type="ECO:0000259" key="1">
    <source>
        <dbReference type="Pfam" id="PF00665"/>
    </source>
</evidence>
<proteinExistence type="predicted"/>
<dbReference type="EMBL" id="FTLG01000038">
    <property type="protein sequence ID" value="SIP72042.1"/>
    <property type="molecule type" value="Genomic_DNA"/>
</dbReference>
<dbReference type="GO" id="GO:0015074">
    <property type="term" value="P:DNA integration"/>
    <property type="evidence" value="ECO:0007669"/>
    <property type="project" value="InterPro"/>
</dbReference>
<reference evidence="3" key="1">
    <citation type="submission" date="2016-12" db="EMBL/GenBank/DDBJ databases">
        <authorList>
            <person name="Gaudriault S."/>
        </authorList>
    </citation>
    <scope>NUCLEOTIDE SEQUENCE [LARGE SCALE GENOMIC DNA]</scope>
    <source>
        <strain evidence="3">HGB1681 (deposited as PTA-6826 in the American Type Culture Collection)</strain>
    </source>
</reference>
<dbReference type="Gene3D" id="3.30.420.10">
    <property type="entry name" value="Ribonuclease H-like superfamily/Ribonuclease H"/>
    <property type="match status" value="1"/>
</dbReference>
<feature type="domain" description="Integrase catalytic" evidence="1">
    <location>
        <begin position="54"/>
        <end position="103"/>
    </location>
</feature>
<name>A0A1N6MT86_9GAMM</name>
<dbReference type="AlphaFoldDB" id="A0A1N6MT86"/>